<accession>A0A6J8D5Q7</accession>
<keyword evidence="3" id="KW-1185">Reference proteome</keyword>
<evidence type="ECO:0000313" key="2">
    <source>
        <dbReference type="EMBL" id="CAC5403011.1"/>
    </source>
</evidence>
<feature type="region of interest" description="Disordered" evidence="1">
    <location>
        <begin position="135"/>
        <end position="157"/>
    </location>
</feature>
<dbReference type="AlphaFoldDB" id="A0A6J8D5Q7"/>
<name>A0A6J8D5Q7_MYTCO</name>
<evidence type="ECO:0000256" key="1">
    <source>
        <dbReference type="SAM" id="MobiDB-lite"/>
    </source>
</evidence>
<dbReference type="EMBL" id="CACVKT020006658">
    <property type="protein sequence ID" value="CAC5403011.1"/>
    <property type="molecule type" value="Genomic_DNA"/>
</dbReference>
<dbReference type="InterPro" id="IPR036514">
    <property type="entry name" value="SGNH_hydro_sf"/>
</dbReference>
<dbReference type="Proteomes" id="UP000507470">
    <property type="component" value="Unassembled WGS sequence"/>
</dbReference>
<gene>
    <name evidence="2" type="ORF">MCOR_36928</name>
</gene>
<organism evidence="2 3">
    <name type="scientific">Mytilus coruscus</name>
    <name type="common">Sea mussel</name>
    <dbReference type="NCBI Taxonomy" id="42192"/>
    <lineage>
        <taxon>Eukaryota</taxon>
        <taxon>Metazoa</taxon>
        <taxon>Spiralia</taxon>
        <taxon>Lophotrochozoa</taxon>
        <taxon>Mollusca</taxon>
        <taxon>Bivalvia</taxon>
        <taxon>Autobranchia</taxon>
        <taxon>Pteriomorphia</taxon>
        <taxon>Mytilida</taxon>
        <taxon>Mytiloidea</taxon>
        <taxon>Mytilidae</taxon>
        <taxon>Mytilinae</taxon>
        <taxon>Mytilus</taxon>
    </lineage>
</organism>
<dbReference type="SUPFAM" id="SSF52266">
    <property type="entry name" value="SGNH hydrolase"/>
    <property type="match status" value="1"/>
</dbReference>
<evidence type="ECO:0000313" key="3">
    <source>
        <dbReference type="Proteomes" id="UP000507470"/>
    </source>
</evidence>
<reference evidence="2 3" key="1">
    <citation type="submission" date="2020-06" db="EMBL/GenBank/DDBJ databases">
        <authorList>
            <person name="Li R."/>
            <person name="Bekaert M."/>
        </authorList>
    </citation>
    <scope>NUCLEOTIDE SEQUENCE [LARGE SCALE GENOMIC DNA]</scope>
    <source>
        <strain evidence="3">wild</strain>
    </source>
</reference>
<dbReference type="OrthoDB" id="6130266at2759"/>
<protein>
    <submittedName>
        <fullName evidence="2">Uncharacterized protein</fullName>
    </submittedName>
</protein>
<proteinExistence type="predicted"/>
<sequence length="396" mass="45060">MHKLVRNRFCYREKRIGQIEADKLTKLALNIKTSFENTVQAINQGTVNGCNDIEWSDDEEETITMKKSLHKHIKSEIEINNKAFVNKSNSLWDKLNSVSNEIKSVNLKSSHVNVITETVTETPNRKREERISATNKTTPGTYSNAVKSGLPSSSNKPVSLNRTNLGDHHDTQNQTYMEKQRSKINSKYTDCEVNSTYPRFLRSSEKKILFLVLSSTLKKMSPKKMSTEQISTKVKTIRGGRIRDIEDCFNQYISEGKLDCVGVIVVHVGTNNVSYGDSVHAIIDDYRNLICTVRQSLLRTKLKISSILPRPTHYQANRTISDVDNRLLSQEEQHVEILDNTLNFHYGDHPNLTLFAVHVHTNVAGAKVLSHNIISCVNTLLICQIVHQKLNQIFNR</sequence>
<dbReference type="Gene3D" id="3.40.50.1110">
    <property type="entry name" value="SGNH hydrolase"/>
    <property type="match status" value="1"/>
</dbReference>